<dbReference type="EMBL" id="AUZY01008246">
    <property type="protein sequence ID" value="EQD46582.1"/>
    <property type="molecule type" value="Genomic_DNA"/>
</dbReference>
<dbReference type="Pfam" id="PF00583">
    <property type="entry name" value="Acetyltransf_1"/>
    <property type="match status" value="1"/>
</dbReference>
<dbReference type="SUPFAM" id="SSF55729">
    <property type="entry name" value="Acyl-CoA N-acyltransferases (Nat)"/>
    <property type="match status" value="1"/>
</dbReference>
<proteinExistence type="predicted"/>
<name>T0ZQ27_9ZZZZ</name>
<organism evidence="4">
    <name type="scientific">mine drainage metagenome</name>
    <dbReference type="NCBI Taxonomy" id="410659"/>
    <lineage>
        <taxon>unclassified sequences</taxon>
        <taxon>metagenomes</taxon>
        <taxon>ecological metagenomes</taxon>
    </lineage>
</organism>
<evidence type="ECO:0000256" key="1">
    <source>
        <dbReference type="ARBA" id="ARBA00022679"/>
    </source>
</evidence>
<dbReference type="AlphaFoldDB" id="T0ZQ27"/>
<dbReference type="PANTHER" id="PTHR43420">
    <property type="entry name" value="ACETYLTRANSFERASE"/>
    <property type="match status" value="1"/>
</dbReference>
<dbReference type="CDD" id="cd04301">
    <property type="entry name" value="NAT_SF"/>
    <property type="match status" value="1"/>
</dbReference>
<gene>
    <name evidence="4" type="ORF">B1B_12580</name>
</gene>
<comment type="caution">
    <text evidence="4">The sequence shown here is derived from an EMBL/GenBank/DDBJ whole genome shotgun (WGS) entry which is preliminary data.</text>
</comment>
<reference evidence="4" key="1">
    <citation type="submission" date="2013-08" db="EMBL/GenBank/DDBJ databases">
        <authorList>
            <person name="Mendez C."/>
            <person name="Richter M."/>
            <person name="Ferrer M."/>
            <person name="Sanchez J."/>
        </authorList>
    </citation>
    <scope>NUCLEOTIDE SEQUENCE</scope>
</reference>
<dbReference type="GO" id="GO:0016747">
    <property type="term" value="F:acyltransferase activity, transferring groups other than amino-acyl groups"/>
    <property type="evidence" value="ECO:0007669"/>
    <property type="project" value="InterPro"/>
</dbReference>
<dbReference type="InterPro" id="IPR016181">
    <property type="entry name" value="Acyl_CoA_acyltransferase"/>
</dbReference>
<sequence>MDEPRPATSARRDDLVELTHALRRELRNRGESPTGNWVEDLAEDLHTGRIQGWYYGEGGAALGFQSMRSHLSFGHVHTETGPLALDRAERLVDALREHMPPNARAIDVGLTGLSPEEERALWDRLGGRPGAHLIVRCAMEREIAPEDAAIEPRLPAGLRTVPVRDVSLEALADLDCRAFRHTEDSELFGTDPADYRRVLEELFDSRLGRFLEEASVAVINQEGTAVYAALVTSEQSPRQATYLDLMVDPERQRAGLGTFLVRWGFRTLRALGYGSVRLWVTASNAPARALYERTGFRQTATASIYRWSRPDPDGQPHSG</sequence>
<accession>T0ZQ27</accession>
<reference evidence="4" key="2">
    <citation type="journal article" date="2014" name="ISME J.">
        <title>Microbial stratification in low pH oxic and suboxic macroscopic growths along an acid mine drainage.</title>
        <authorList>
            <person name="Mendez-Garcia C."/>
            <person name="Mesa V."/>
            <person name="Sprenger R.R."/>
            <person name="Richter M."/>
            <person name="Diez M.S."/>
            <person name="Solano J."/>
            <person name="Bargiela R."/>
            <person name="Golyshina O.V."/>
            <person name="Manteca A."/>
            <person name="Ramos J.L."/>
            <person name="Gallego J.R."/>
            <person name="Llorente I."/>
            <person name="Martins Dos Santos V.A."/>
            <person name="Jensen O.N."/>
            <person name="Pelaez A.I."/>
            <person name="Sanchez J."/>
            <person name="Ferrer M."/>
        </authorList>
    </citation>
    <scope>NUCLEOTIDE SEQUENCE</scope>
</reference>
<keyword evidence="1 4" id="KW-0808">Transferase</keyword>
<dbReference type="InterPro" id="IPR050680">
    <property type="entry name" value="YpeA/RimI_acetyltransf"/>
</dbReference>
<dbReference type="InterPro" id="IPR000182">
    <property type="entry name" value="GNAT_dom"/>
</dbReference>
<keyword evidence="2" id="KW-0012">Acyltransferase</keyword>
<dbReference type="PROSITE" id="PS51186">
    <property type="entry name" value="GNAT"/>
    <property type="match status" value="1"/>
</dbReference>
<protein>
    <submittedName>
        <fullName evidence="4">GCN5-related N-acetyltransferase domain protein</fullName>
    </submittedName>
</protein>
<evidence type="ECO:0000259" key="3">
    <source>
        <dbReference type="PROSITE" id="PS51186"/>
    </source>
</evidence>
<evidence type="ECO:0000313" key="4">
    <source>
        <dbReference type="EMBL" id="EQD46582.1"/>
    </source>
</evidence>
<dbReference type="Gene3D" id="3.40.630.30">
    <property type="match status" value="1"/>
</dbReference>
<feature type="domain" description="N-acetyltransferase" evidence="3">
    <location>
        <begin position="158"/>
        <end position="312"/>
    </location>
</feature>
<evidence type="ECO:0000256" key="2">
    <source>
        <dbReference type="ARBA" id="ARBA00023315"/>
    </source>
</evidence>